<feature type="binding site" evidence="2">
    <location>
        <position position="388"/>
    </location>
    <ligand>
        <name>substrate</name>
    </ligand>
</feature>
<dbReference type="Proteomes" id="UP001230145">
    <property type="component" value="Unassembled WGS sequence"/>
</dbReference>
<dbReference type="NCBIfam" id="TIGR01392">
    <property type="entry name" value="homoserO_Ac_trn"/>
    <property type="match status" value="1"/>
</dbReference>
<dbReference type="InterPro" id="IPR000073">
    <property type="entry name" value="AB_hydrolase_1"/>
</dbReference>
<gene>
    <name evidence="2" type="primary">metXA</name>
    <name evidence="4" type="ORF">J2S45_001840</name>
</gene>
<feature type="active site" evidence="2">
    <location>
        <position position="357"/>
    </location>
</feature>
<keyword evidence="2 4" id="KW-0012">Acyltransferase</keyword>
<keyword evidence="5" id="KW-1185">Reference proteome</keyword>
<dbReference type="HAMAP" id="MF_00296">
    <property type="entry name" value="MetX_acyltransf"/>
    <property type="match status" value="1"/>
</dbReference>
<comment type="caution">
    <text evidence="2">Lacks conserved residue(s) required for the propagation of feature annotation.</text>
</comment>
<dbReference type="PANTHER" id="PTHR32268">
    <property type="entry name" value="HOMOSERINE O-ACETYLTRANSFERASE"/>
    <property type="match status" value="1"/>
</dbReference>
<reference evidence="4 5" key="1">
    <citation type="submission" date="2023-07" db="EMBL/GenBank/DDBJ databases">
        <title>Sequencing the genomes of 1000 actinobacteria strains.</title>
        <authorList>
            <person name="Klenk H.-P."/>
        </authorList>
    </citation>
    <scope>NUCLEOTIDE SEQUENCE [LARGE SCALE GENOMIC DNA]</scope>
    <source>
        <strain evidence="4 5">DSM 19515</strain>
    </source>
</reference>
<feature type="active site" evidence="2">
    <location>
        <position position="387"/>
    </location>
</feature>
<name>A0ABT9PL24_9ACTO</name>
<comment type="pathway">
    <text evidence="2">Amino-acid biosynthesis; L-methionine biosynthesis via de novo pathway; O-acetyl-L-homoserine from L-homoserine: step 1/1.</text>
</comment>
<dbReference type="Gene3D" id="3.40.50.1820">
    <property type="entry name" value="alpha/beta hydrolase"/>
    <property type="match status" value="1"/>
</dbReference>
<keyword evidence="2" id="KW-0963">Cytoplasm</keyword>
<comment type="similarity">
    <text evidence="2">Belongs to the AB hydrolase superfamily. MetX family.</text>
</comment>
<keyword evidence="1 2" id="KW-0808">Transferase</keyword>
<evidence type="ECO:0000313" key="4">
    <source>
        <dbReference type="EMBL" id="MDP9833161.1"/>
    </source>
</evidence>
<feature type="binding site" evidence="2">
    <location>
        <position position="264"/>
    </location>
    <ligand>
        <name>substrate</name>
    </ligand>
</feature>
<proteinExistence type="inferred from homology"/>
<comment type="function">
    <text evidence="2">Transfers an acetyl group from acetyl-CoA to L-homoserine, forming acetyl-L-homoserine.</text>
</comment>
<organism evidence="4 5">
    <name type="scientific">Trueperella abortisuis</name>
    <dbReference type="NCBI Taxonomy" id="445930"/>
    <lineage>
        <taxon>Bacteria</taxon>
        <taxon>Bacillati</taxon>
        <taxon>Actinomycetota</taxon>
        <taxon>Actinomycetes</taxon>
        <taxon>Actinomycetales</taxon>
        <taxon>Actinomycetaceae</taxon>
        <taxon>Trueperella</taxon>
    </lineage>
</organism>
<dbReference type="EMBL" id="JAUSQL010000001">
    <property type="protein sequence ID" value="MDP9833161.1"/>
    <property type="molecule type" value="Genomic_DNA"/>
</dbReference>
<dbReference type="SUPFAM" id="SSF53474">
    <property type="entry name" value="alpha/beta-Hydrolases"/>
    <property type="match status" value="1"/>
</dbReference>
<comment type="catalytic activity">
    <reaction evidence="2">
        <text>L-homoserine + acetyl-CoA = O-acetyl-L-homoserine + CoA</text>
        <dbReference type="Rhea" id="RHEA:13701"/>
        <dbReference type="ChEBI" id="CHEBI:57287"/>
        <dbReference type="ChEBI" id="CHEBI:57288"/>
        <dbReference type="ChEBI" id="CHEBI:57476"/>
        <dbReference type="ChEBI" id="CHEBI:57716"/>
        <dbReference type="EC" id="2.3.1.31"/>
    </reaction>
</comment>
<dbReference type="EC" id="2.3.1.31" evidence="2"/>
<dbReference type="PANTHER" id="PTHR32268:SF11">
    <property type="entry name" value="HOMOSERINE O-ACETYLTRANSFERASE"/>
    <property type="match status" value="1"/>
</dbReference>
<evidence type="ECO:0000256" key="1">
    <source>
        <dbReference type="ARBA" id="ARBA00022679"/>
    </source>
</evidence>
<dbReference type="GO" id="GO:0004414">
    <property type="term" value="F:homoserine O-acetyltransferase activity"/>
    <property type="evidence" value="ECO:0007669"/>
    <property type="project" value="UniProtKB-EC"/>
</dbReference>
<protein>
    <recommendedName>
        <fullName evidence="2">Homoserine O-acetyltransferase</fullName>
        <shortName evidence="2">HAT</shortName>
        <ecNumber evidence="2">2.3.1.31</ecNumber>
    </recommendedName>
    <alternativeName>
        <fullName evidence="2">Homoserine transacetylase</fullName>
        <shortName evidence="2">HTA</shortName>
    </alternativeName>
</protein>
<keyword evidence="2" id="KW-0028">Amino-acid biosynthesis</keyword>
<evidence type="ECO:0000313" key="5">
    <source>
        <dbReference type="Proteomes" id="UP001230145"/>
    </source>
</evidence>
<comment type="caution">
    <text evidence="4">The sequence shown here is derived from an EMBL/GenBank/DDBJ whole genome shotgun (WGS) entry which is preliminary data.</text>
</comment>
<keyword evidence="2" id="KW-0486">Methionine biosynthesis</keyword>
<feature type="domain" description="AB hydrolase-1" evidence="3">
    <location>
        <begin position="91"/>
        <end position="391"/>
    </location>
</feature>
<evidence type="ECO:0000259" key="3">
    <source>
        <dbReference type="Pfam" id="PF00561"/>
    </source>
</evidence>
<accession>A0ABT9PL24</accession>
<dbReference type="InterPro" id="IPR008220">
    <property type="entry name" value="HAT_MetX-like"/>
</dbReference>
<comment type="subunit">
    <text evidence="2">Homodimer.</text>
</comment>
<feature type="active site" description="Nucleophile" evidence="2">
    <location>
        <position position="192"/>
    </location>
</feature>
<dbReference type="RefSeq" id="WP_296931297.1">
    <property type="nucleotide sequence ID" value="NZ_JAUSQL010000001.1"/>
</dbReference>
<sequence>MTPDASFPPFLVGYPPLTPVTDAAPVADFDTGYHPPLSRKPLPATGAWREGDDPGERQFADLGPLPLELGGTIPVTLAFETWGTLAPDGSNAILLCHALTGDSHATSRDGTDGWWHDIVGPGKAIDTERWFVVCPNVLGGCQGSTGPASTAPDGKPWGSRFPEITIRDMCAAEKLLADRLGVRCWALIAGASFGGCRVMEWAASYPDMCAAIAVLVAGPATTAEQIAYQKTQNQAIALDPAFNGGDYYHLPDGAGPHRGLGLARELAHITYRSPLELHQRFGRTPQAGEDPLAGGRYAVSSYLDHHAYKLAARFDANSYLTISQSMITHDIGRGRGGTRAVVAALTMPALVVAVDSDRLFYPSDMAQLAAALPGARPLRTVVSEYGHDGFLIENDQVTAILGEFLDDLGLRALPAPTRQMQ</sequence>
<dbReference type="InterPro" id="IPR029058">
    <property type="entry name" value="AB_hydrolase_fold"/>
</dbReference>
<dbReference type="NCBIfam" id="NF001209">
    <property type="entry name" value="PRK00175.1"/>
    <property type="match status" value="1"/>
</dbReference>
<dbReference type="PIRSF" id="PIRSF000443">
    <property type="entry name" value="Homoser_Ac_trans"/>
    <property type="match status" value="1"/>
</dbReference>
<comment type="subcellular location">
    <subcellularLocation>
        <location evidence="2">Cytoplasm</location>
    </subcellularLocation>
</comment>
<dbReference type="Pfam" id="PF00561">
    <property type="entry name" value="Abhydrolase_1"/>
    <property type="match status" value="1"/>
</dbReference>
<evidence type="ECO:0000256" key="2">
    <source>
        <dbReference type="HAMAP-Rule" id="MF_00296"/>
    </source>
</evidence>